<evidence type="ECO:0000313" key="2">
    <source>
        <dbReference type="Proteomes" id="UP000035088"/>
    </source>
</evidence>
<dbReference type="EMBL" id="BAEE01000050">
    <property type="protein sequence ID" value="GAB10046.1"/>
    <property type="molecule type" value="Genomic_DNA"/>
</dbReference>
<dbReference type="CDD" id="cd21650">
    <property type="entry name" value="CrtA-like"/>
    <property type="match status" value="1"/>
</dbReference>
<dbReference type="InterPro" id="IPR049574">
    <property type="entry name" value="CrtA-like"/>
</dbReference>
<comment type="caution">
    <text evidence="1">The sequence shown here is derived from an EMBL/GenBank/DDBJ whole genome shotgun (WGS) entry which is preliminary data.</text>
</comment>
<reference evidence="1 2" key="1">
    <citation type="submission" date="2011-11" db="EMBL/GenBank/DDBJ databases">
        <title>Whole genome shotgun sequence of Gordonia araii NBRC 100433.</title>
        <authorList>
            <person name="Yoshida Y."/>
            <person name="Hosoyama A."/>
            <person name="Tsuchikane K."/>
            <person name="Katsumata H."/>
            <person name="Yamazaki S."/>
            <person name="Fujita N."/>
        </authorList>
    </citation>
    <scope>NUCLEOTIDE SEQUENCE [LARGE SCALE GENOMIC DNA]</scope>
    <source>
        <strain evidence="1 2">NBRC 100433</strain>
    </source>
</reference>
<keyword evidence="1" id="KW-0560">Oxidoreductase</keyword>
<name>G7H2H1_9ACTN</name>
<dbReference type="STRING" id="1073574.GOARA_050_01090"/>
<dbReference type="Proteomes" id="UP000035088">
    <property type="component" value="Unassembled WGS sequence"/>
</dbReference>
<accession>G7H2H1</accession>
<gene>
    <name evidence="1" type="ORF">GOARA_050_01090</name>
</gene>
<evidence type="ECO:0000313" key="1">
    <source>
        <dbReference type="EMBL" id="GAB10046.1"/>
    </source>
</evidence>
<organism evidence="1 2">
    <name type="scientific">Gordonia araii NBRC 100433</name>
    <dbReference type="NCBI Taxonomy" id="1073574"/>
    <lineage>
        <taxon>Bacteria</taxon>
        <taxon>Bacillati</taxon>
        <taxon>Actinomycetota</taxon>
        <taxon>Actinomycetes</taxon>
        <taxon>Mycobacteriales</taxon>
        <taxon>Gordoniaceae</taxon>
        <taxon>Gordonia</taxon>
    </lineage>
</organism>
<dbReference type="AlphaFoldDB" id="G7H2H1"/>
<dbReference type="GO" id="GO:0004497">
    <property type="term" value="F:monooxygenase activity"/>
    <property type="evidence" value="ECO:0007669"/>
    <property type="project" value="UniProtKB-KW"/>
</dbReference>
<sequence>MMASIDLRAVTGGTPRLRQAALLIEWKDRASRDERFADAVWPSSYAAEAREAWSVALDTARVLRSDSPNWSPSVDGVAQLRPDEPMAALTFGGVHPRYVPAFNQGNRNVLRELDDNSDETFRTGVQDGPLGFGTFTLWRSQAAMTRFAYRTPTHDGTRKRSEEQGWTHGQLFVRFRPVASRGTWQGRDPLAELLASRVSGIRE</sequence>
<keyword evidence="1" id="KW-0503">Monooxygenase</keyword>
<keyword evidence="2" id="KW-1185">Reference proteome</keyword>
<proteinExistence type="predicted"/>
<protein>
    <submittedName>
        <fullName evidence="1">Putative monooxygenase</fullName>
    </submittedName>
</protein>